<dbReference type="InterPro" id="IPR042099">
    <property type="entry name" value="ANL_N_sf"/>
</dbReference>
<evidence type="ECO:0000259" key="1">
    <source>
        <dbReference type="Pfam" id="PF00501"/>
    </source>
</evidence>
<dbReference type="SUPFAM" id="SSF56801">
    <property type="entry name" value="Acetyl-CoA synthetase-like"/>
    <property type="match status" value="1"/>
</dbReference>
<dbReference type="PANTHER" id="PTHR43767">
    <property type="entry name" value="LONG-CHAIN-FATTY-ACID--COA LIGASE"/>
    <property type="match status" value="1"/>
</dbReference>
<dbReference type="InterPro" id="IPR025110">
    <property type="entry name" value="AMP-bd_C"/>
</dbReference>
<dbReference type="InterPro" id="IPR020845">
    <property type="entry name" value="AMP-binding_CS"/>
</dbReference>
<dbReference type="Gene3D" id="3.30.300.30">
    <property type="match status" value="1"/>
</dbReference>
<keyword evidence="4" id="KW-1185">Reference proteome</keyword>
<dbReference type="EMBL" id="JBHSQI010000001">
    <property type="protein sequence ID" value="MFC6152355.1"/>
    <property type="molecule type" value="Genomic_DNA"/>
</dbReference>
<protein>
    <submittedName>
        <fullName evidence="3">Class I adenylate-forming enzyme family protein</fullName>
    </submittedName>
</protein>
<dbReference type="Pfam" id="PF00501">
    <property type="entry name" value="AMP-binding"/>
    <property type="match status" value="1"/>
</dbReference>
<dbReference type="InterPro" id="IPR050237">
    <property type="entry name" value="ATP-dep_AMP-bd_enzyme"/>
</dbReference>
<accession>A0ABW1QVM5</accession>
<gene>
    <name evidence="3" type="ORF">ACFPWU_01585</name>
</gene>
<evidence type="ECO:0000313" key="3">
    <source>
        <dbReference type="EMBL" id="MFC6152355.1"/>
    </source>
</evidence>
<feature type="domain" description="AMP-dependent synthetase/ligase" evidence="1">
    <location>
        <begin position="17"/>
        <end position="374"/>
    </location>
</feature>
<name>A0ABW1QVM5_9ACTN</name>
<dbReference type="PANTHER" id="PTHR43767:SF1">
    <property type="entry name" value="NONRIBOSOMAL PEPTIDE SYNTHASE PES1 (EUROFUNG)-RELATED"/>
    <property type="match status" value="1"/>
</dbReference>
<proteinExistence type="predicted"/>
<dbReference type="InterPro" id="IPR045851">
    <property type="entry name" value="AMP-bd_C_sf"/>
</dbReference>
<organism evidence="3 4">
    <name type="scientific">Nocardioides yefusunii</name>
    <dbReference type="NCBI Taxonomy" id="2500546"/>
    <lineage>
        <taxon>Bacteria</taxon>
        <taxon>Bacillati</taxon>
        <taxon>Actinomycetota</taxon>
        <taxon>Actinomycetes</taxon>
        <taxon>Propionibacteriales</taxon>
        <taxon>Nocardioidaceae</taxon>
        <taxon>Nocardioides</taxon>
    </lineage>
</organism>
<dbReference type="PROSITE" id="PS00455">
    <property type="entry name" value="AMP_BINDING"/>
    <property type="match status" value="1"/>
</dbReference>
<sequence>MTLTPGGAPLNIAAGIREFAEATPTRTAVIDGERTLTFAEVGERSSRLANHLLDSGLVVGERVAVLLGNRLEYPEIAAGIAKAGLVMVPLNPRLTPAEARYIVEHSASKYVVLDDALSPIVADTVADLGLGALSIDATTIGSAYEDALAAASDVDPFVAVGEQDPFCITYTSGTTGKPKGVLISHRSRVLTFYMSALEYGLGAGRTSAAVAPMYHGAGFAFGYAPVFTGGTVTMLRKWNPAGFLDLIAKDKVQSAFLVPTMAQGIRSLGAEALTSRDLSSLDTLYFNAAALPTALKDWVMDSFPTVGVHELYGSTESGVITNLRPVHMRAKPGSVGHAWYMTEIRIVDEEGNEVPPNTPGELFSRSPFLMNGYLDNPEATAECTTADGFVTCGDIAVRDEQGFISIVDRKKDLIISGGTNVYPREIEEVLAKHPEVVESAVVGEPDEQWGETVVAHVVLTPGASLDVEKIEEHCRTELAGYKIPRRWYATPELPRNAGGKIVKRDLKPPTA</sequence>
<dbReference type="Proteomes" id="UP001596098">
    <property type="component" value="Unassembled WGS sequence"/>
</dbReference>
<reference evidence="4" key="1">
    <citation type="journal article" date="2019" name="Int. J. Syst. Evol. Microbiol.">
        <title>The Global Catalogue of Microorganisms (GCM) 10K type strain sequencing project: providing services to taxonomists for standard genome sequencing and annotation.</title>
        <authorList>
            <consortium name="The Broad Institute Genomics Platform"/>
            <consortium name="The Broad Institute Genome Sequencing Center for Infectious Disease"/>
            <person name="Wu L."/>
            <person name="Ma J."/>
        </authorList>
    </citation>
    <scope>NUCLEOTIDE SEQUENCE [LARGE SCALE GENOMIC DNA]</scope>
    <source>
        <strain evidence="4">DFY28</strain>
    </source>
</reference>
<evidence type="ECO:0000259" key="2">
    <source>
        <dbReference type="Pfam" id="PF13193"/>
    </source>
</evidence>
<dbReference type="RefSeq" id="WP_128220565.1">
    <property type="nucleotide sequence ID" value="NZ_CP034929.1"/>
</dbReference>
<comment type="caution">
    <text evidence="3">The sequence shown here is derived from an EMBL/GenBank/DDBJ whole genome shotgun (WGS) entry which is preliminary data.</text>
</comment>
<dbReference type="Gene3D" id="3.40.50.12780">
    <property type="entry name" value="N-terminal domain of ligase-like"/>
    <property type="match status" value="1"/>
</dbReference>
<evidence type="ECO:0000313" key="4">
    <source>
        <dbReference type="Proteomes" id="UP001596098"/>
    </source>
</evidence>
<feature type="domain" description="AMP-binding enzyme C-terminal" evidence="2">
    <location>
        <begin position="425"/>
        <end position="500"/>
    </location>
</feature>
<dbReference type="Pfam" id="PF13193">
    <property type="entry name" value="AMP-binding_C"/>
    <property type="match status" value="1"/>
</dbReference>
<dbReference type="InterPro" id="IPR000873">
    <property type="entry name" value="AMP-dep_synth/lig_dom"/>
</dbReference>